<protein>
    <submittedName>
        <fullName evidence="1">Uncharacterized protein</fullName>
    </submittedName>
</protein>
<evidence type="ECO:0000313" key="1">
    <source>
        <dbReference type="EMBL" id="OJD14374.1"/>
    </source>
</evidence>
<proteinExistence type="predicted"/>
<evidence type="ECO:0000313" key="2">
    <source>
        <dbReference type="Proteomes" id="UP000182235"/>
    </source>
</evidence>
<comment type="caution">
    <text evidence="1">The sequence shown here is derived from an EMBL/GenBank/DDBJ whole genome shotgun (WGS) entry which is preliminary data.</text>
</comment>
<reference evidence="1 2" key="1">
    <citation type="submission" date="2015-07" db="EMBL/GenBank/DDBJ databases">
        <title>Emmonsia species relationships and genome sequence.</title>
        <authorList>
            <consortium name="The Broad Institute Genomics Platform"/>
            <person name="Cuomo C.A."/>
            <person name="Munoz J.F."/>
            <person name="Imamovic A."/>
            <person name="Priest M.E."/>
            <person name="Young S."/>
            <person name="Clay O.K."/>
            <person name="McEwen J.G."/>
        </authorList>
    </citation>
    <scope>NUCLEOTIDE SEQUENCE [LARGE SCALE GENOMIC DNA]</scope>
    <source>
        <strain evidence="1 2">UAMH 9510</strain>
    </source>
</reference>
<dbReference type="EMBL" id="LGRN01000224">
    <property type="protein sequence ID" value="OJD14374.1"/>
    <property type="molecule type" value="Genomic_DNA"/>
</dbReference>
<dbReference type="Proteomes" id="UP000182235">
    <property type="component" value="Unassembled WGS sequence"/>
</dbReference>
<dbReference type="VEuPathDB" id="FungiDB:AJ78_05279"/>
<gene>
    <name evidence="1" type="ORF">AJ78_05279</name>
</gene>
<dbReference type="AlphaFoldDB" id="A0A1J9PEC2"/>
<dbReference type="OrthoDB" id="5584477at2759"/>
<organism evidence="1 2">
    <name type="scientific">Emergomyces pasteurianus Ep9510</name>
    <dbReference type="NCBI Taxonomy" id="1447872"/>
    <lineage>
        <taxon>Eukaryota</taxon>
        <taxon>Fungi</taxon>
        <taxon>Dikarya</taxon>
        <taxon>Ascomycota</taxon>
        <taxon>Pezizomycotina</taxon>
        <taxon>Eurotiomycetes</taxon>
        <taxon>Eurotiomycetidae</taxon>
        <taxon>Onygenales</taxon>
        <taxon>Ajellomycetaceae</taxon>
        <taxon>Emergomyces</taxon>
    </lineage>
</organism>
<dbReference type="STRING" id="1447872.A0A1J9PEC2"/>
<accession>A0A1J9PEC2</accession>
<keyword evidence="2" id="KW-1185">Reference proteome</keyword>
<name>A0A1J9PEC2_9EURO</name>
<sequence>MSLQGANFGYNHYRRLVHLVIRRLPTTESQNVETCNAVFGLIDTTPWLRNTSSFANSTEYRKYVDIADIVLKEELGEIHIGNPRFFNAYFRDIPQLTAVHKRCWRSARKGTAHFTLKHKEPSWKIDRRPLAQPSQPLQGSVAEGKLNVGLVNDLTATEDFKCIVQ</sequence>